<evidence type="ECO:0000313" key="2">
    <source>
        <dbReference type="Proteomes" id="UP000799118"/>
    </source>
</evidence>
<gene>
    <name evidence="1" type="ORF">BT96DRAFT_1008383</name>
</gene>
<dbReference type="AlphaFoldDB" id="A0A6A4GF02"/>
<name>A0A6A4GF02_9AGAR</name>
<accession>A0A6A4GF02</accession>
<dbReference type="OrthoDB" id="10620215at2759"/>
<organism evidence="1 2">
    <name type="scientific">Gymnopus androsaceus JB14</name>
    <dbReference type="NCBI Taxonomy" id="1447944"/>
    <lineage>
        <taxon>Eukaryota</taxon>
        <taxon>Fungi</taxon>
        <taxon>Dikarya</taxon>
        <taxon>Basidiomycota</taxon>
        <taxon>Agaricomycotina</taxon>
        <taxon>Agaricomycetes</taxon>
        <taxon>Agaricomycetidae</taxon>
        <taxon>Agaricales</taxon>
        <taxon>Marasmiineae</taxon>
        <taxon>Omphalotaceae</taxon>
        <taxon>Gymnopus</taxon>
    </lineage>
</organism>
<dbReference type="EMBL" id="ML770212">
    <property type="protein sequence ID" value="KAE9384136.1"/>
    <property type="molecule type" value="Genomic_DNA"/>
</dbReference>
<sequence>MLLTEYNDPAKRWRLLRQINRGLQDRLADHGEIPETFNGVVQKLLRLDGARQAFNEMGMGVRNKLHTTEVKMEETTKVVTTTVPVTNPIVVGNNRQYGYRSRQAMGRQADVTKEETLEAAIKETPKEEIRTPERNYPRITMQEWNWQMRSGECGVCGSKDHRYCEHFLQGGPKPAMGRATLVDNYNNKPEELFLEIEGFNEPIHIDDPILEESNLEGGYRCRKRIKDQGAGETLLVQLNQTLNIYIAH</sequence>
<reference evidence="1" key="1">
    <citation type="journal article" date="2019" name="Environ. Microbiol.">
        <title>Fungal ecological strategies reflected in gene transcription - a case study of two litter decomposers.</title>
        <authorList>
            <person name="Barbi F."/>
            <person name="Kohler A."/>
            <person name="Barry K."/>
            <person name="Baskaran P."/>
            <person name="Daum C."/>
            <person name="Fauchery L."/>
            <person name="Ihrmark K."/>
            <person name="Kuo A."/>
            <person name="LaButti K."/>
            <person name="Lipzen A."/>
            <person name="Morin E."/>
            <person name="Grigoriev I.V."/>
            <person name="Henrissat B."/>
            <person name="Lindahl B."/>
            <person name="Martin F."/>
        </authorList>
    </citation>
    <scope>NUCLEOTIDE SEQUENCE</scope>
    <source>
        <strain evidence="1">JB14</strain>
    </source>
</reference>
<dbReference type="Proteomes" id="UP000799118">
    <property type="component" value="Unassembled WGS sequence"/>
</dbReference>
<proteinExistence type="predicted"/>
<protein>
    <submittedName>
        <fullName evidence="1">Uncharacterized protein</fullName>
    </submittedName>
</protein>
<keyword evidence="2" id="KW-1185">Reference proteome</keyword>
<evidence type="ECO:0000313" key="1">
    <source>
        <dbReference type="EMBL" id="KAE9384136.1"/>
    </source>
</evidence>